<evidence type="ECO:0000256" key="2">
    <source>
        <dbReference type="ARBA" id="ARBA00010838"/>
    </source>
</evidence>
<evidence type="ECO:0000256" key="1">
    <source>
        <dbReference type="ARBA" id="ARBA00000448"/>
    </source>
</evidence>
<dbReference type="NCBIfam" id="TIGR03356">
    <property type="entry name" value="BGL"/>
    <property type="match status" value="1"/>
</dbReference>
<keyword evidence="7 11" id="KW-0326">Glycosidase</keyword>
<reference evidence="13" key="1">
    <citation type="submission" date="2019-04" db="EMBL/GenBank/DDBJ databases">
        <title>Nocardioides xinjiangensis sp. nov.</title>
        <authorList>
            <person name="Liu S."/>
        </authorList>
    </citation>
    <scope>NUCLEOTIDE SEQUENCE [LARGE SCALE GENOMIC DNA]</scope>
    <source>
        <strain evidence="13">18</strain>
    </source>
</reference>
<keyword evidence="4 11" id="KW-0378">Hydrolase</keyword>
<keyword evidence="6" id="KW-0119">Carbohydrate metabolism</keyword>
<evidence type="ECO:0000256" key="11">
    <source>
        <dbReference type="RuleBase" id="RU361175"/>
    </source>
</evidence>
<dbReference type="PROSITE" id="PS00653">
    <property type="entry name" value="GLYCOSYL_HYDROL_F1_2"/>
    <property type="match status" value="1"/>
</dbReference>
<dbReference type="InterPro" id="IPR017853">
    <property type="entry name" value="GH"/>
</dbReference>
<evidence type="ECO:0000256" key="8">
    <source>
        <dbReference type="ARBA" id="ARBA00023326"/>
    </source>
</evidence>
<dbReference type="InterPro" id="IPR033132">
    <property type="entry name" value="GH_1_N_CS"/>
</dbReference>
<feature type="active site" description="Nucleophile" evidence="9">
    <location>
        <position position="353"/>
    </location>
</feature>
<dbReference type="InterPro" id="IPR017736">
    <property type="entry name" value="Glyco_hydro_1_beta-glucosidase"/>
</dbReference>
<dbReference type="AlphaFoldDB" id="A0A4S8QFQ9"/>
<dbReference type="PANTHER" id="PTHR10353:SF36">
    <property type="entry name" value="LP05116P"/>
    <property type="match status" value="1"/>
</dbReference>
<dbReference type="Gene3D" id="3.20.20.80">
    <property type="entry name" value="Glycosidases"/>
    <property type="match status" value="1"/>
</dbReference>
<protein>
    <recommendedName>
        <fullName evidence="3 11">Beta-glucosidase</fullName>
        <ecNumber evidence="3 11">3.2.1.21</ecNumber>
    </recommendedName>
</protein>
<evidence type="ECO:0000256" key="6">
    <source>
        <dbReference type="ARBA" id="ARBA00023277"/>
    </source>
</evidence>
<keyword evidence="5" id="KW-0136">Cellulose degradation</keyword>
<dbReference type="OrthoDB" id="5166882at2"/>
<evidence type="ECO:0000256" key="7">
    <source>
        <dbReference type="ARBA" id="ARBA00023295"/>
    </source>
</evidence>
<evidence type="ECO:0000313" key="12">
    <source>
        <dbReference type="EMBL" id="THV43537.1"/>
    </source>
</evidence>
<dbReference type="InterPro" id="IPR001360">
    <property type="entry name" value="Glyco_hydro_1"/>
</dbReference>
<feature type="binding site" evidence="10">
    <location>
        <position position="20"/>
    </location>
    <ligand>
        <name>substrate</name>
    </ligand>
</feature>
<comment type="catalytic activity">
    <reaction evidence="1 11">
        <text>Hydrolysis of terminal, non-reducing beta-D-glucosyl residues with release of beta-D-glucose.</text>
        <dbReference type="EC" id="3.2.1.21"/>
    </reaction>
</comment>
<feature type="binding site" evidence="10">
    <location>
        <position position="400"/>
    </location>
    <ligand>
        <name>substrate</name>
    </ligand>
</feature>
<feature type="binding site" evidence="10">
    <location>
        <position position="165"/>
    </location>
    <ligand>
        <name>substrate</name>
    </ligand>
</feature>
<proteinExistence type="inferred from homology"/>
<evidence type="ECO:0000256" key="3">
    <source>
        <dbReference type="ARBA" id="ARBA00012744"/>
    </source>
</evidence>
<dbReference type="GO" id="GO:0030245">
    <property type="term" value="P:cellulose catabolic process"/>
    <property type="evidence" value="ECO:0007669"/>
    <property type="project" value="UniProtKB-KW"/>
</dbReference>
<name>A0A4S8QFQ9_9ACTN</name>
<evidence type="ECO:0000256" key="9">
    <source>
        <dbReference type="PIRSR" id="PIRSR617736-1"/>
    </source>
</evidence>
<feature type="binding site" evidence="10">
    <location>
        <position position="121"/>
    </location>
    <ligand>
        <name>substrate</name>
    </ligand>
</feature>
<dbReference type="PRINTS" id="PR00131">
    <property type="entry name" value="GLHYDRLASE1"/>
</dbReference>
<comment type="caution">
    <text evidence="12">The sequence shown here is derived from an EMBL/GenBank/DDBJ whole genome shotgun (WGS) entry which is preliminary data.</text>
</comment>
<feature type="active site" description="Proton donor" evidence="9">
    <location>
        <position position="166"/>
    </location>
</feature>
<feature type="binding site" evidence="10">
    <location>
        <begin position="407"/>
        <end position="408"/>
    </location>
    <ligand>
        <name>substrate</name>
    </ligand>
</feature>
<gene>
    <name evidence="12" type="ORF">FAB82_00275</name>
</gene>
<dbReference type="PANTHER" id="PTHR10353">
    <property type="entry name" value="GLYCOSYL HYDROLASE"/>
    <property type="match status" value="1"/>
</dbReference>
<dbReference type="SUPFAM" id="SSF51445">
    <property type="entry name" value="(Trans)glycosidases"/>
    <property type="match status" value="1"/>
</dbReference>
<evidence type="ECO:0000256" key="5">
    <source>
        <dbReference type="ARBA" id="ARBA00023001"/>
    </source>
</evidence>
<dbReference type="Pfam" id="PF00232">
    <property type="entry name" value="Glyco_hydro_1"/>
    <property type="match status" value="1"/>
</dbReference>
<dbReference type="Proteomes" id="UP000308760">
    <property type="component" value="Unassembled WGS sequence"/>
</dbReference>
<dbReference type="EC" id="3.2.1.21" evidence="3 11"/>
<dbReference type="EMBL" id="STGY01000001">
    <property type="protein sequence ID" value="THV43537.1"/>
    <property type="molecule type" value="Genomic_DNA"/>
</dbReference>
<evidence type="ECO:0000256" key="4">
    <source>
        <dbReference type="ARBA" id="ARBA00022801"/>
    </source>
</evidence>
<keyword evidence="13" id="KW-1185">Reference proteome</keyword>
<dbReference type="GO" id="GO:0005829">
    <property type="term" value="C:cytosol"/>
    <property type="evidence" value="ECO:0007669"/>
    <property type="project" value="TreeGrafter"/>
</dbReference>
<sequence length="451" mass="49721">MTKLNFPKGFLWGTATASYQIEGAATEDGRGPSIWDTFSDTPGKTWRGQSGRVACDHYHRVDEDIALMKSMGVDTYRFSIAWPRIQPDGSGPANPAGLDFYDRLIDKLTAAGIKPMPTLYHWDLPQTLENLGGWPERETAERFGEYADIVGTRLADRVETWWTLNEPWCSAFLGYGNGHHAPGLTDPVASLKAAHHLLLGHGLAAQALRAAGAEQVSIVLNPTQLRGDEAAVRKGDAVANRIFFEPLFKGVYPADLLENTAHHTDWSFVQNGDLEQINQPLDLLGVNYYNPTWVRDAPGAPEDPLAPGSADVETWTPEGLEFTDMDWPIDATGLTDLLVRIHKDYGVPVMITENGAAYPTGPNAEGEVVDTERVDYLRSHIAAVHEAIEAGVDVRGYTAWSLMDNFEWAFGYDKRFGLVYVDYATQERIPKASAKFYADVIAANAVERPGN</sequence>
<dbReference type="RefSeq" id="WP_136532535.1">
    <property type="nucleotide sequence ID" value="NZ_STGY01000001.1"/>
</dbReference>
<dbReference type="FunFam" id="3.20.20.80:FF:000004">
    <property type="entry name" value="Beta-glucosidase 6-phospho-beta-glucosidase"/>
    <property type="match status" value="1"/>
</dbReference>
<organism evidence="12 13">
    <name type="scientific">Glycomyces buryatensis</name>
    <dbReference type="NCBI Taxonomy" id="2570927"/>
    <lineage>
        <taxon>Bacteria</taxon>
        <taxon>Bacillati</taxon>
        <taxon>Actinomycetota</taxon>
        <taxon>Actinomycetes</taxon>
        <taxon>Glycomycetales</taxon>
        <taxon>Glycomycetaceae</taxon>
        <taxon>Glycomyces</taxon>
    </lineage>
</organism>
<comment type="similarity">
    <text evidence="2 11">Belongs to the glycosyl hydrolase 1 family.</text>
</comment>
<dbReference type="GO" id="GO:0008422">
    <property type="term" value="F:beta-glucosidase activity"/>
    <property type="evidence" value="ECO:0007669"/>
    <property type="project" value="UniProtKB-EC"/>
</dbReference>
<reference evidence="12 13" key="2">
    <citation type="submission" date="2019-05" db="EMBL/GenBank/DDBJ databases">
        <title>Glycomyces buryatensis sp. nov.</title>
        <authorList>
            <person name="Nikitina E."/>
        </authorList>
    </citation>
    <scope>NUCLEOTIDE SEQUENCE [LARGE SCALE GENOMIC DNA]</scope>
    <source>
        <strain evidence="12 13">18</strain>
    </source>
</reference>
<accession>A0A4S8QFQ9</accession>
<evidence type="ECO:0000313" key="13">
    <source>
        <dbReference type="Proteomes" id="UP000308760"/>
    </source>
</evidence>
<evidence type="ECO:0000256" key="10">
    <source>
        <dbReference type="PIRSR" id="PIRSR617736-2"/>
    </source>
</evidence>
<feature type="binding site" evidence="10">
    <location>
        <position position="289"/>
    </location>
    <ligand>
        <name>substrate</name>
    </ligand>
</feature>
<keyword evidence="8" id="KW-0624">Polysaccharide degradation</keyword>